<evidence type="ECO:0000313" key="2">
    <source>
        <dbReference type="EMBL" id="CAI9169854.1"/>
    </source>
</evidence>
<feature type="region of interest" description="Disordered" evidence="1">
    <location>
        <begin position="1"/>
        <end position="76"/>
    </location>
</feature>
<name>A0ABN8Z813_RANTA</name>
<proteinExistence type="predicted"/>
<dbReference type="Proteomes" id="UP001176941">
    <property type="component" value="Chromosome 3"/>
</dbReference>
<keyword evidence="3" id="KW-1185">Reference proteome</keyword>
<dbReference type="EMBL" id="OX459939">
    <property type="protein sequence ID" value="CAI9169854.1"/>
    <property type="molecule type" value="Genomic_DNA"/>
</dbReference>
<sequence>MDPQGTRPTRTEPWPDRHNEGRKPARRDGPGAAGRTDKPTASQRANAEMETRSAGPAAPRSLRAGGRGGASGTLFA</sequence>
<gene>
    <name evidence="2" type="ORF">MRATA1EN1_LOCUS18816</name>
</gene>
<evidence type="ECO:0000256" key="1">
    <source>
        <dbReference type="SAM" id="MobiDB-lite"/>
    </source>
</evidence>
<evidence type="ECO:0000313" key="3">
    <source>
        <dbReference type="Proteomes" id="UP001176941"/>
    </source>
</evidence>
<accession>A0ABN8Z813</accession>
<feature type="compositionally biased region" description="Low complexity" evidence="1">
    <location>
        <begin position="52"/>
        <end position="64"/>
    </location>
</feature>
<protein>
    <submittedName>
        <fullName evidence="2">Uncharacterized protein</fullName>
    </submittedName>
</protein>
<feature type="compositionally biased region" description="Gly residues" evidence="1">
    <location>
        <begin position="65"/>
        <end position="76"/>
    </location>
</feature>
<reference evidence="2" key="1">
    <citation type="submission" date="2023-04" db="EMBL/GenBank/DDBJ databases">
        <authorList>
            <consortium name="ELIXIR-Norway"/>
        </authorList>
    </citation>
    <scope>NUCLEOTIDE SEQUENCE [LARGE SCALE GENOMIC DNA]</scope>
</reference>
<feature type="compositionally biased region" description="Basic and acidic residues" evidence="1">
    <location>
        <begin position="9"/>
        <end position="29"/>
    </location>
</feature>
<organism evidence="2 3">
    <name type="scientific">Rangifer tarandus platyrhynchus</name>
    <name type="common">Svalbard reindeer</name>
    <dbReference type="NCBI Taxonomy" id="3082113"/>
    <lineage>
        <taxon>Eukaryota</taxon>
        <taxon>Metazoa</taxon>
        <taxon>Chordata</taxon>
        <taxon>Craniata</taxon>
        <taxon>Vertebrata</taxon>
        <taxon>Euteleostomi</taxon>
        <taxon>Mammalia</taxon>
        <taxon>Eutheria</taxon>
        <taxon>Laurasiatheria</taxon>
        <taxon>Artiodactyla</taxon>
        <taxon>Ruminantia</taxon>
        <taxon>Pecora</taxon>
        <taxon>Cervidae</taxon>
        <taxon>Odocoileinae</taxon>
        <taxon>Rangifer</taxon>
    </lineage>
</organism>